<keyword evidence="1" id="KW-0472">Membrane</keyword>
<feature type="transmembrane region" description="Helical" evidence="1">
    <location>
        <begin position="112"/>
        <end position="133"/>
    </location>
</feature>
<feature type="transmembrane region" description="Helical" evidence="1">
    <location>
        <begin position="86"/>
        <end position="106"/>
    </location>
</feature>
<proteinExistence type="predicted"/>
<evidence type="ECO:0000256" key="1">
    <source>
        <dbReference type="SAM" id="Phobius"/>
    </source>
</evidence>
<dbReference type="AlphaFoldDB" id="A4GJ02"/>
<reference evidence="2" key="1">
    <citation type="journal article" date="2007" name="Environ. Microbiol.">
        <title>Quantitative distribution of presumptive archaeal and bacterial nitrifiers in Monterey Bay and the North Pacific Subtropical Gyre.</title>
        <authorList>
            <person name="Mincer T.J."/>
            <person name="Church M.J."/>
            <person name="Taylor L.T."/>
            <person name="Preston C."/>
            <person name="Karl D.M."/>
            <person name="Delong E.F."/>
        </authorList>
    </citation>
    <scope>NUCLEOTIDE SEQUENCE</scope>
</reference>
<organism evidence="2">
    <name type="scientific">uncultured marine Nitrospinaceae bacterium</name>
    <dbReference type="NCBI Taxonomy" id="482920"/>
    <lineage>
        <taxon>Bacteria</taxon>
        <taxon>Pseudomonadati</taxon>
        <taxon>Nitrospinota/Tectimicrobiota group</taxon>
        <taxon>Nitrospinota</taxon>
        <taxon>Nitrospinia</taxon>
        <taxon>Nitrospinales</taxon>
        <taxon>Nitrospinaceae</taxon>
        <taxon>environmental samples</taxon>
    </lineage>
</organism>
<accession>A4GJ02</accession>
<keyword evidence="1" id="KW-1133">Transmembrane helix</keyword>
<sequence length="136" mass="15536">MDKPKKEPITLNQNPDSKLCLNCGFPNRNTDAQCMYCRTSLIEDSGLFNWARQTYFILRWRWQLRQKRDSLESSPQESKPPIYRSFGFFILGVILSIAGIYVFTSAMSQNSFSSGLTALLLVGYGVVTMKTLFSNK</sequence>
<dbReference type="EMBL" id="EF106972">
    <property type="protein sequence ID" value="ABK80595.1"/>
    <property type="molecule type" value="Genomic_DNA"/>
</dbReference>
<name>A4GJ02_9BACT</name>
<keyword evidence="1" id="KW-0812">Transmembrane</keyword>
<evidence type="ECO:0000313" key="2">
    <source>
        <dbReference type="EMBL" id="ABK80595.1"/>
    </source>
</evidence>
<protein>
    <submittedName>
        <fullName evidence="2">Orf17-like protein</fullName>
    </submittedName>
</protein>